<dbReference type="Gene3D" id="3.30.70.20">
    <property type="match status" value="1"/>
</dbReference>
<dbReference type="SUPFAM" id="SSF54862">
    <property type="entry name" value="4Fe-4S ferredoxins"/>
    <property type="match status" value="1"/>
</dbReference>
<name>A0A1G2K246_9BACT</name>
<proteinExistence type="predicted"/>
<evidence type="ECO:0000313" key="2">
    <source>
        <dbReference type="Proteomes" id="UP000177152"/>
    </source>
</evidence>
<evidence type="ECO:0008006" key="3">
    <source>
        <dbReference type="Google" id="ProtNLM"/>
    </source>
</evidence>
<dbReference type="EMBL" id="MHQC01000058">
    <property type="protein sequence ID" value="OGZ93494.1"/>
    <property type="molecule type" value="Genomic_DNA"/>
</dbReference>
<sequence length="91" mass="9494">MSDETKKIAKVTVDRNLCIGAASCVMAEGDVFELDAENKAVLKLKGGAKNSGPAERSALEGGADDKILLAAQSCPTKAIFLHAEDGTQVYP</sequence>
<reference evidence="1 2" key="1">
    <citation type="journal article" date="2016" name="Nat. Commun.">
        <title>Thousands of microbial genomes shed light on interconnected biogeochemical processes in an aquifer system.</title>
        <authorList>
            <person name="Anantharaman K."/>
            <person name="Brown C.T."/>
            <person name="Hug L.A."/>
            <person name="Sharon I."/>
            <person name="Castelle C.J."/>
            <person name="Probst A.J."/>
            <person name="Thomas B.C."/>
            <person name="Singh A."/>
            <person name="Wilkins M.J."/>
            <person name="Karaoz U."/>
            <person name="Brodie E.L."/>
            <person name="Williams K.H."/>
            <person name="Hubbard S.S."/>
            <person name="Banfield J.F."/>
        </authorList>
    </citation>
    <scope>NUCLEOTIDE SEQUENCE [LARGE SCALE GENOMIC DNA]</scope>
</reference>
<organism evidence="1 2">
    <name type="scientific">Candidatus Sungbacteria bacterium RIFCSPHIGHO2_01_FULL_47_32</name>
    <dbReference type="NCBI Taxonomy" id="1802264"/>
    <lineage>
        <taxon>Bacteria</taxon>
        <taxon>Candidatus Sungiibacteriota</taxon>
    </lineage>
</organism>
<protein>
    <recommendedName>
        <fullName evidence="3">Ferredoxin</fullName>
    </recommendedName>
</protein>
<dbReference type="Proteomes" id="UP000177152">
    <property type="component" value="Unassembled WGS sequence"/>
</dbReference>
<dbReference type="Pfam" id="PF13459">
    <property type="entry name" value="Fer4_15"/>
    <property type="match status" value="1"/>
</dbReference>
<dbReference type="AlphaFoldDB" id="A0A1G2K246"/>
<accession>A0A1G2K246</accession>
<gene>
    <name evidence="1" type="ORF">A2633_06420</name>
</gene>
<comment type="caution">
    <text evidence="1">The sequence shown here is derived from an EMBL/GenBank/DDBJ whole genome shotgun (WGS) entry which is preliminary data.</text>
</comment>
<evidence type="ECO:0000313" key="1">
    <source>
        <dbReference type="EMBL" id="OGZ93494.1"/>
    </source>
</evidence>